<proteinExistence type="predicted"/>
<gene>
    <name evidence="2" type="ORF">KUDE01_020444</name>
</gene>
<protein>
    <submittedName>
        <fullName evidence="2">Na(+)-translocating NADH-quinone reductase subunit A</fullName>
    </submittedName>
</protein>
<feature type="compositionally biased region" description="Basic and acidic residues" evidence="1">
    <location>
        <begin position="37"/>
        <end position="46"/>
    </location>
</feature>
<feature type="region of interest" description="Disordered" evidence="1">
    <location>
        <begin position="37"/>
        <end position="65"/>
    </location>
</feature>
<comment type="caution">
    <text evidence="2">The sequence shown here is derived from an EMBL/GenBank/DDBJ whole genome shotgun (WGS) entry which is preliminary data.</text>
</comment>
<accession>A0AAD9C844</accession>
<reference evidence="2" key="1">
    <citation type="submission" date="2023-04" db="EMBL/GenBank/DDBJ databases">
        <title>Chromosome-level genome of Chaenocephalus aceratus.</title>
        <authorList>
            <person name="Park H."/>
        </authorList>
    </citation>
    <scope>NUCLEOTIDE SEQUENCE</scope>
    <source>
        <strain evidence="2">DE</strain>
        <tissue evidence="2">Muscle</tissue>
    </source>
</reference>
<evidence type="ECO:0000313" key="3">
    <source>
        <dbReference type="Proteomes" id="UP001228049"/>
    </source>
</evidence>
<dbReference type="AlphaFoldDB" id="A0AAD9C844"/>
<keyword evidence="3" id="KW-1185">Reference proteome</keyword>
<evidence type="ECO:0000313" key="2">
    <source>
        <dbReference type="EMBL" id="KAK1894989.1"/>
    </source>
</evidence>
<name>A0AAD9C844_DISEL</name>
<organism evidence="2 3">
    <name type="scientific">Dissostichus eleginoides</name>
    <name type="common">Patagonian toothfish</name>
    <name type="synonym">Dissostichus amissus</name>
    <dbReference type="NCBI Taxonomy" id="100907"/>
    <lineage>
        <taxon>Eukaryota</taxon>
        <taxon>Metazoa</taxon>
        <taxon>Chordata</taxon>
        <taxon>Craniata</taxon>
        <taxon>Vertebrata</taxon>
        <taxon>Euteleostomi</taxon>
        <taxon>Actinopterygii</taxon>
        <taxon>Neopterygii</taxon>
        <taxon>Teleostei</taxon>
        <taxon>Neoteleostei</taxon>
        <taxon>Acanthomorphata</taxon>
        <taxon>Eupercaria</taxon>
        <taxon>Perciformes</taxon>
        <taxon>Notothenioidei</taxon>
        <taxon>Nototheniidae</taxon>
        <taxon>Dissostichus</taxon>
    </lineage>
</organism>
<dbReference type="EMBL" id="JASDAP010000010">
    <property type="protein sequence ID" value="KAK1894989.1"/>
    <property type="molecule type" value="Genomic_DNA"/>
</dbReference>
<evidence type="ECO:0000256" key="1">
    <source>
        <dbReference type="SAM" id="MobiDB-lite"/>
    </source>
</evidence>
<sequence length="106" mass="11687">MPPAVNVRNDDHTYYGTSNIEIQGDIEVEFQGNERDITDRESETDVSRLPAASMSGPTIKRPPYQRSVCQEPVSQGSAMNRPVCQGQVLQGPDCQGPVVIGLTWRI</sequence>
<dbReference type="Proteomes" id="UP001228049">
    <property type="component" value="Unassembled WGS sequence"/>
</dbReference>